<evidence type="ECO:0008006" key="3">
    <source>
        <dbReference type="Google" id="ProtNLM"/>
    </source>
</evidence>
<name>A0ABX5YDB4_9MICC</name>
<organism evidence="1 2">
    <name type="scientific">Glutamicibacter halophytocola</name>
    <dbReference type="NCBI Taxonomy" id="1933880"/>
    <lineage>
        <taxon>Bacteria</taxon>
        <taxon>Bacillati</taxon>
        <taxon>Actinomycetota</taxon>
        <taxon>Actinomycetes</taxon>
        <taxon>Micrococcales</taxon>
        <taxon>Micrococcaceae</taxon>
        <taxon>Glutamicibacter</taxon>
    </lineage>
</organism>
<reference evidence="1 2" key="1">
    <citation type="submission" date="2019-07" db="EMBL/GenBank/DDBJ databases">
        <title>Complete Genome Sequence of drought tolerant Plant Growth-Promoting Rhizobacterium Glutamicibacter halophytocola DR408.</title>
        <authorList>
            <person name="Nishu S.D."/>
            <person name="Lee T.K."/>
        </authorList>
    </citation>
    <scope>NUCLEOTIDE SEQUENCE [LARGE SCALE GENOMIC DNA]</scope>
    <source>
        <strain evidence="1 2">DR408</strain>
    </source>
</reference>
<accession>A0ABX5YDB4</accession>
<sequence>MSGIQAQRNEATLATKCKTASGLFWSTETINVNLVAGSRERLKFAKIMQLPESGMFAAELAALDPDIQAVAIDVEGNVDLTGIESMPCLVHLLIQGCQRILSDAATSAGHLNLTRLYMPYAAGVAEKLITSPRLRDLEVDGGSLDMLNDLSQSTVRVRLRRVKSASDRTNWGNLENVRDFEILQSGKIQVLPKGSESWAVVAD</sequence>
<proteinExistence type="predicted"/>
<protein>
    <recommendedName>
        <fullName evidence="3">Leucine-rich repeat domain-containing protein</fullName>
    </recommendedName>
</protein>
<dbReference type="EMBL" id="CP042260">
    <property type="protein sequence ID" value="QDY67669.1"/>
    <property type="molecule type" value="Genomic_DNA"/>
</dbReference>
<keyword evidence="2" id="KW-1185">Reference proteome</keyword>
<evidence type="ECO:0000313" key="1">
    <source>
        <dbReference type="EMBL" id="QDY67669.1"/>
    </source>
</evidence>
<dbReference type="Proteomes" id="UP000320717">
    <property type="component" value="Chromosome"/>
</dbReference>
<gene>
    <name evidence="1" type="ORF">FQA45_15905</name>
</gene>
<dbReference type="RefSeq" id="WP_146277925.1">
    <property type="nucleotide sequence ID" value="NZ_CP042260.1"/>
</dbReference>
<evidence type="ECO:0000313" key="2">
    <source>
        <dbReference type="Proteomes" id="UP000320717"/>
    </source>
</evidence>